<feature type="transmembrane region" description="Helical" evidence="7">
    <location>
        <begin position="162"/>
        <end position="181"/>
    </location>
</feature>
<dbReference type="PANTHER" id="PTHR43341:SF1">
    <property type="entry name" value="GENERAL AMINO-ACID PERMEASE GAP1"/>
    <property type="match status" value="1"/>
</dbReference>
<reference evidence="9 10" key="1">
    <citation type="journal article" date="2018" name="BMC Genomics">
        <title>Comparative genome analyses reveal sequence features reflecting distinct modes of host-adaptation between dicot and monocot powdery mildew.</title>
        <authorList>
            <person name="Wu Y."/>
            <person name="Ma X."/>
            <person name="Pan Z."/>
            <person name="Kale S.D."/>
            <person name="Song Y."/>
            <person name="King H."/>
            <person name="Zhang Q."/>
            <person name="Presley C."/>
            <person name="Deng X."/>
            <person name="Wei C.I."/>
            <person name="Xiao S."/>
        </authorList>
    </citation>
    <scope>NUCLEOTIDE SEQUENCE [LARGE SCALE GENOMIC DNA]</scope>
    <source>
        <strain evidence="9">UMSG3</strain>
    </source>
</reference>
<protein>
    <submittedName>
        <fullName evidence="9">General amino-acid permease GAP2</fullName>
    </submittedName>
</protein>
<evidence type="ECO:0000256" key="3">
    <source>
        <dbReference type="ARBA" id="ARBA00022692"/>
    </source>
</evidence>
<keyword evidence="2" id="KW-0813">Transport</keyword>
<feature type="transmembrane region" description="Helical" evidence="7">
    <location>
        <begin position="510"/>
        <end position="527"/>
    </location>
</feature>
<evidence type="ECO:0000256" key="6">
    <source>
        <dbReference type="ARBA" id="ARBA00023136"/>
    </source>
</evidence>
<dbReference type="GO" id="GO:0015171">
    <property type="term" value="F:amino acid transmembrane transporter activity"/>
    <property type="evidence" value="ECO:0007669"/>
    <property type="project" value="TreeGrafter"/>
</dbReference>
<evidence type="ECO:0000256" key="7">
    <source>
        <dbReference type="SAM" id="Phobius"/>
    </source>
</evidence>
<name>A0A420IA18_9PEZI</name>
<feature type="transmembrane region" description="Helical" evidence="7">
    <location>
        <begin position="84"/>
        <end position="103"/>
    </location>
</feature>
<feature type="transmembrane region" description="Helical" evidence="7">
    <location>
        <begin position="297"/>
        <end position="316"/>
    </location>
</feature>
<dbReference type="PIRSF" id="PIRSF006060">
    <property type="entry name" value="AA_transporter"/>
    <property type="match status" value="1"/>
</dbReference>
<proteinExistence type="predicted"/>
<feature type="transmembrane region" description="Helical" evidence="7">
    <location>
        <begin position="397"/>
        <end position="414"/>
    </location>
</feature>
<dbReference type="AlphaFoldDB" id="A0A420IA18"/>
<evidence type="ECO:0000256" key="1">
    <source>
        <dbReference type="ARBA" id="ARBA00004141"/>
    </source>
</evidence>
<evidence type="ECO:0000256" key="2">
    <source>
        <dbReference type="ARBA" id="ARBA00022448"/>
    </source>
</evidence>
<feature type="transmembrane region" description="Helical" evidence="7">
    <location>
        <begin position="336"/>
        <end position="362"/>
    </location>
</feature>
<dbReference type="Pfam" id="PF00324">
    <property type="entry name" value="AA_permease"/>
    <property type="match status" value="1"/>
</dbReference>
<feature type="transmembrane region" description="Helical" evidence="7">
    <location>
        <begin position="219"/>
        <end position="241"/>
    </location>
</feature>
<dbReference type="STRING" id="62708.A0A420IA18"/>
<dbReference type="PROSITE" id="PS00218">
    <property type="entry name" value="AMINO_ACID_PERMEASE_1"/>
    <property type="match status" value="1"/>
</dbReference>
<dbReference type="InterPro" id="IPR050524">
    <property type="entry name" value="APC_YAT"/>
</dbReference>
<keyword evidence="3 7" id="KW-0812">Transmembrane</keyword>
<keyword evidence="10" id="KW-1185">Reference proteome</keyword>
<dbReference type="InterPro" id="IPR004841">
    <property type="entry name" value="AA-permease/SLC12A_dom"/>
</dbReference>
<feature type="transmembrane region" description="Helical" evidence="7">
    <location>
        <begin position="468"/>
        <end position="490"/>
    </location>
</feature>
<keyword evidence="4" id="KW-0029">Amino-acid transport</keyword>
<evidence type="ECO:0000259" key="8">
    <source>
        <dbReference type="Pfam" id="PF00324"/>
    </source>
</evidence>
<keyword evidence="6 7" id="KW-0472">Membrane</keyword>
<evidence type="ECO:0000313" key="9">
    <source>
        <dbReference type="EMBL" id="RKF71347.1"/>
    </source>
</evidence>
<dbReference type="EMBL" id="MCBQ01010433">
    <property type="protein sequence ID" value="RKF71347.1"/>
    <property type="molecule type" value="Genomic_DNA"/>
</dbReference>
<comment type="subcellular location">
    <subcellularLocation>
        <location evidence="1">Membrane</location>
        <topology evidence="1">Multi-pass membrane protein</topology>
    </subcellularLocation>
</comment>
<feature type="transmembrane region" description="Helical" evidence="7">
    <location>
        <begin position="193"/>
        <end position="213"/>
    </location>
</feature>
<evidence type="ECO:0000313" key="10">
    <source>
        <dbReference type="Proteomes" id="UP000283383"/>
    </source>
</evidence>
<sequence>MSIFNPDYEKKSSTTSTDPYIEIGTSKRKNRWVRDVVSSFKRNPFSDVLSCSDPDVVGFDHVAAARMTANSGLAHKLKSRHMQMMAIGGSIGTGLFVTTGTSLSTGGPASMIISYAIMSILMFCTIQALGEMAVLYPVAGSFSAYSTRFLDPAWGFAMGWNYAIQWLVILPLEIVAASITMSYWSSVGKVNEAVWVTVFLLLLIAINLFNVRTYGEAEFIFAIIKVVAIISFIILGIILNLGGGPDGDYIGGRYWKTNNVPPNYPGYLLGQSSESIASGAFKSENPAKSLPTAIKQVFWRICIFYLFSVSIVSLLVPHGDDRLLGKTSYSKASPFVIAIKNAGITVIPSLMNFVILIAVLSVGNSAIYGSSRTLAALADQGQAPRILAYIDRQGRPIIAIFVSSIVGFLCYLVAGGPDMAGTALKWLYSVSGLSSILTWGSICLAHIRYRAAWKAQGRSLNELTFRSQVGIVGSWIGFALNCLILIAQFWTSVWPIGFGSRTKAEIVQGFFRAYLTVPFVFVFYISYKLYYKTPFMSVTNMDIDTGRLELDTIKLKQLLEEDPKHFPRWKKIYKFMC</sequence>
<gene>
    <name evidence="9" type="ORF">GcM3_104009</name>
</gene>
<keyword evidence="5 7" id="KW-1133">Transmembrane helix</keyword>
<feature type="transmembrane region" description="Helical" evidence="7">
    <location>
        <begin position="109"/>
        <end position="126"/>
    </location>
</feature>
<evidence type="ECO:0000256" key="4">
    <source>
        <dbReference type="ARBA" id="ARBA00022970"/>
    </source>
</evidence>
<evidence type="ECO:0000256" key="5">
    <source>
        <dbReference type="ARBA" id="ARBA00022989"/>
    </source>
</evidence>
<accession>A0A420IA18</accession>
<dbReference type="InterPro" id="IPR004840">
    <property type="entry name" value="Amino_acid_permease_CS"/>
</dbReference>
<comment type="caution">
    <text evidence="9">The sequence shown here is derived from an EMBL/GenBank/DDBJ whole genome shotgun (WGS) entry which is preliminary data.</text>
</comment>
<feature type="transmembrane region" description="Helical" evidence="7">
    <location>
        <begin position="426"/>
        <end position="447"/>
    </location>
</feature>
<feature type="domain" description="Amino acid permease/ SLC12A" evidence="8">
    <location>
        <begin position="81"/>
        <end position="535"/>
    </location>
</feature>
<dbReference type="FunFam" id="1.20.1740.10:FF:000017">
    <property type="entry name" value="Amino acid permease"/>
    <property type="match status" value="1"/>
</dbReference>
<dbReference type="Gene3D" id="1.20.1740.10">
    <property type="entry name" value="Amino acid/polyamine transporter I"/>
    <property type="match status" value="1"/>
</dbReference>
<dbReference type="GO" id="GO:0016020">
    <property type="term" value="C:membrane"/>
    <property type="evidence" value="ECO:0007669"/>
    <property type="project" value="UniProtKB-SubCell"/>
</dbReference>
<dbReference type="Proteomes" id="UP000283383">
    <property type="component" value="Unassembled WGS sequence"/>
</dbReference>
<organism evidence="9 10">
    <name type="scientific">Golovinomyces cichoracearum</name>
    <dbReference type="NCBI Taxonomy" id="62708"/>
    <lineage>
        <taxon>Eukaryota</taxon>
        <taxon>Fungi</taxon>
        <taxon>Dikarya</taxon>
        <taxon>Ascomycota</taxon>
        <taxon>Pezizomycotina</taxon>
        <taxon>Leotiomycetes</taxon>
        <taxon>Erysiphales</taxon>
        <taxon>Erysiphaceae</taxon>
        <taxon>Golovinomyces</taxon>
    </lineage>
</organism>
<dbReference type="PANTHER" id="PTHR43341">
    <property type="entry name" value="AMINO ACID PERMEASE"/>
    <property type="match status" value="1"/>
</dbReference>